<feature type="region of interest" description="Disordered" evidence="2">
    <location>
        <begin position="1964"/>
        <end position="1988"/>
    </location>
</feature>
<proteinExistence type="predicted"/>
<dbReference type="PROSITE" id="PS50003">
    <property type="entry name" value="PH_DOMAIN"/>
    <property type="match status" value="1"/>
</dbReference>
<feature type="coiled-coil region" evidence="1">
    <location>
        <begin position="203"/>
        <end position="353"/>
    </location>
</feature>
<evidence type="ECO:0000313" key="5">
    <source>
        <dbReference type="Proteomes" id="UP001473302"/>
    </source>
</evidence>
<feature type="region of interest" description="Disordered" evidence="2">
    <location>
        <begin position="1691"/>
        <end position="1835"/>
    </location>
</feature>
<evidence type="ECO:0000256" key="1">
    <source>
        <dbReference type="SAM" id="Coils"/>
    </source>
</evidence>
<feature type="compositionally biased region" description="Basic and acidic residues" evidence="2">
    <location>
        <begin position="1484"/>
        <end position="1495"/>
    </location>
</feature>
<feature type="region of interest" description="Disordered" evidence="2">
    <location>
        <begin position="133"/>
        <end position="187"/>
    </location>
</feature>
<feature type="compositionally biased region" description="Low complexity" evidence="2">
    <location>
        <begin position="143"/>
        <end position="161"/>
    </location>
</feature>
<dbReference type="Proteomes" id="UP001473302">
    <property type="component" value="Unassembled WGS sequence"/>
</dbReference>
<feature type="compositionally biased region" description="Basic residues" evidence="2">
    <location>
        <begin position="2045"/>
        <end position="2057"/>
    </location>
</feature>
<feature type="compositionally biased region" description="Polar residues" evidence="2">
    <location>
        <begin position="1973"/>
        <end position="1988"/>
    </location>
</feature>
<feature type="compositionally biased region" description="Polar residues" evidence="2">
    <location>
        <begin position="1740"/>
        <end position="1758"/>
    </location>
</feature>
<name>A0ABP9YW08_9FUNG</name>
<feature type="region of interest" description="Disordered" evidence="2">
    <location>
        <begin position="81"/>
        <end position="100"/>
    </location>
</feature>
<organism evidence="4 5">
    <name type="scientific">Mucor flavus</name>
    <dbReference type="NCBI Taxonomy" id="439312"/>
    <lineage>
        <taxon>Eukaryota</taxon>
        <taxon>Fungi</taxon>
        <taxon>Fungi incertae sedis</taxon>
        <taxon>Mucoromycota</taxon>
        <taxon>Mucoromycotina</taxon>
        <taxon>Mucoromycetes</taxon>
        <taxon>Mucorales</taxon>
        <taxon>Mucorineae</taxon>
        <taxon>Mucoraceae</taxon>
        <taxon>Mucor</taxon>
    </lineage>
</organism>
<feature type="compositionally biased region" description="Polar residues" evidence="2">
    <location>
        <begin position="1793"/>
        <end position="1835"/>
    </location>
</feature>
<feature type="compositionally biased region" description="Low complexity" evidence="2">
    <location>
        <begin position="8"/>
        <end position="44"/>
    </location>
</feature>
<feature type="region of interest" description="Disordered" evidence="2">
    <location>
        <begin position="1"/>
        <end position="48"/>
    </location>
</feature>
<reference evidence="4 5" key="1">
    <citation type="submission" date="2024-04" db="EMBL/GenBank/DDBJ databases">
        <title>genome sequences of Mucor flavus KT1a and Helicostylum pulchrum KT1b strains isolated from the surface of a dry-aged beef.</title>
        <authorList>
            <person name="Toyotome T."/>
            <person name="Hosono M."/>
            <person name="Torimaru M."/>
            <person name="Fukuda K."/>
            <person name="Mikami N."/>
        </authorList>
    </citation>
    <scope>NUCLEOTIDE SEQUENCE [LARGE SCALE GENOMIC DNA]</scope>
    <source>
        <strain evidence="4 5">KT1a</strain>
    </source>
</reference>
<keyword evidence="5" id="KW-1185">Reference proteome</keyword>
<accession>A0ABP9YW08</accession>
<dbReference type="Pfam" id="PF12814">
    <property type="entry name" value="Mcp5_PH"/>
    <property type="match status" value="1"/>
</dbReference>
<feature type="compositionally biased region" description="Polar residues" evidence="2">
    <location>
        <begin position="368"/>
        <end position="381"/>
    </location>
</feature>
<protein>
    <recommendedName>
        <fullName evidence="3">PH domain-containing protein</fullName>
    </recommendedName>
</protein>
<dbReference type="PANTHER" id="PTHR28190">
    <property type="entry name" value="NUCLEAR MIGRATION PROTEIN NUM1"/>
    <property type="match status" value="1"/>
</dbReference>
<feature type="domain" description="PH" evidence="3">
    <location>
        <begin position="1844"/>
        <end position="1954"/>
    </location>
</feature>
<feature type="region of interest" description="Disordered" evidence="2">
    <location>
        <begin position="1395"/>
        <end position="1437"/>
    </location>
</feature>
<feature type="region of interest" description="Disordered" evidence="2">
    <location>
        <begin position="357"/>
        <end position="406"/>
    </location>
</feature>
<feature type="region of interest" description="Disordered" evidence="2">
    <location>
        <begin position="2041"/>
        <end position="2063"/>
    </location>
</feature>
<evidence type="ECO:0000256" key="2">
    <source>
        <dbReference type="SAM" id="MobiDB-lite"/>
    </source>
</evidence>
<gene>
    <name evidence="4" type="ORF">MFLAVUS_004477</name>
</gene>
<dbReference type="EMBL" id="BAABUK010000009">
    <property type="protein sequence ID" value="GAA5811048.1"/>
    <property type="molecule type" value="Genomic_DNA"/>
</dbReference>
<evidence type="ECO:0000313" key="4">
    <source>
        <dbReference type="EMBL" id="GAA5811048.1"/>
    </source>
</evidence>
<evidence type="ECO:0000259" key="3">
    <source>
        <dbReference type="PROSITE" id="PS50003"/>
    </source>
</evidence>
<dbReference type="InterPro" id="IPR024774">
    <property type="entry name" value="PH_dom-Mcp5-type"/>
</dbReference>
<dbReference type="InterPro" id="IPR053005">
    <property type="entry name" value="Nuclear_Pos-Cytoskel_Interact"/>
</dbReference>
<comment type="caution">
    <text evidence="4">The sequence shown here is derived from an EMBL/GenBank/DDBJ whole genome shotgun (WGS) entry which is preliminary data.</text>
</comment>
<dbReference type="SUPFAM" id="SSF50729">
    <property type="entry name" value="PH domain-like"/>
    <property type="match status" value="1"/>
</dbReference>
<dbReference type="PANTHER" id="PTHR28190:SF1">
    <property type="entry name" value="NUCLEAR MIGRATION PROTEIN NUM1"/>
    <property type="match status" value="1"/>
</dbReference>
<keyword evidence="1" id="KW-0175">Coiled coil</keyword>
<sequence>MSSPPPKHSLSSPTSGNTPHPVLPTPSSSTSVSIRQNNKSSQLRQELEQQLVEKQKQLQESSSGIGKNVLARQVSQLQDRIKEIDSSPRDEVQPISVDRLRSLERDPASYRSYPLSPVMSSIRNKEKLLNTRSATGLDPLPSPSASTLLPPTHGHESTSLLPLPPPPTGSTPTKRRSKIPNTDRRNTDIEFATEIGQGLLLEVRKMQALLQEKEEKLRTLENQKADLERAAEAMAKQMRQREENEEKLKEETWNLELAKQELTISVTELQQNLSKANVEQNKLAKQVNTLRTEIEQLRDKEEKLTHTIDNMKQRHEQDMSSIRRHAAAIQREKTDQSKQIEALTSELAIAKAQSRIHKHVVSEPEPNALSSETTDDQTTSVLAVKNDTSSSSSPPSSPKQTPTRNQAMEVDTLKTSLNHAHRIILNLRSNLSKEKTEKFECKKLLADSQETIEQLQNDPRMWVDAGPTRGNSTSNVLSKEDGSSSRRPHRASTSSSTRRRVKKNSTAGRNKSKLPHLGPIDDNSVYSYASMYDDSEDVDSFEESDTGFENVSSKKKHIFTPLSSELSQSQSQDHKPVMVDAQVNTEPLEDFMLPTSVLENSQAESPQVTGSLGDELGRAMSQKSPDGDEMSLKHMAGGLIAGAGVALGIEALTKKAGVEISTQTESVQTVPLSLEEEATATISVAPTVIELDMVSQPSMNVEPEDPSIALAAAAATTAAAVAAAIATSRSEALEAAVDCSTQFDSEIALADTAALIAGSRAKALEAAVDGSTQFDSEIALAETEALIAASRAKALEAAVDGSTQFDSEIFLAETEALIAASRTKALEAAVDGSTQFDSEILLAETEALIAASRAKALEAAVDGSTQFNSEILLAETEALIAASRAKALASAVETSTQCDEPVEDPSVALATAAAAVAATAAAVAAGIEEYRANALASSVDCAIQSEPEDPSIALATTAAAISAARAEALDSAIDCSTQCDEPVEDHSIALAAAAATAAATAAAVAAGVAEYRSKALESAVETSTQCDEIVEDPAVALANIESSAAATAAAVAAGITESRSKALEAAVDTFTQSEEPEEEDPSIAEAIAAATAAATAAAIAAGIADSRSKSLESAISTSTQSEEPVEDPSIAIAAAEAAAAATAAAVAAGIAESRSKSLESAIDTSTQSEVEDASIAEAKIAAAAAALRAASLEEAINTSTQCDPEDPSIAANTIASAIAASRASSLEAAVDTCTQSDEIKEDPSVALAAVAAAAAATAAAIAASRLASIEAAIDQETQIEGVEGVDSGVQSIPVDAVDAFIQSEGVETKDSDAQYEHTALVDHETQYDISGVDNSTQSNVAETSECGVQSDKPSTLDAYAQHQVESNDIGVQCEETAQGSAIVPIPIPLPPVSSRTFSESEDEFFDANSKPSSRRTIDSTMFNNAKPASRSKEVKIMPGSFESELNASDAKNDSEQEGAANNRAMMAIGAATAAIVANNALTKDNKDASPADHDVNTLNKPISSETKRDGEFTDKSIALSGQDNNDRFASAHGKDNVQEFHNAAPSTDDVQELGNVAPKEKMFSKSETDSLIATAVALALSNAFKNKKDNVNNALLEDSKRHTCDMSHNTDSEFDMRDIDDQHNNDGDYGNVLVHYPREEDTITSLPYDENAQRHRDRSVLPIIDTSRLDTSSLDARPLESFESVAPLQKEVKQERPELTVGPSLVFAQEPEEPEEREITAADIPQRPSNPPPRELLNKASRSSTFTEARSMSPTSVRSKGKQPMEYSDIESLSPRSHDDLQRSAVLQQQQQSNLGSKRGSISGTSVSTSNTNEQLRSINSSQYDAVTRSTGTSDPTVINLITQTMIGDWLYKYTRKAVGSGLSERRHQRYFWIHPYTRTLYWSIAAPGVNGNETKAKSALIENITSVPDYSNATDGTPNQSLLIQTSHRQIKLTAPTMEKHELWLEAITHLLARDGSGKGLSLLNDTKKSENPNNRSVSSGSGSLLNRPSFRRLHDIFQHPSSAPSMVNSDDHTDLDYDDDEALEDVRMCCNGKHHVSKLEKDHHHRHQYRKRKSRATITTT</sequence>
<feature type="region of interest" description="Disordered" evidence="2">
    <location>
        <begin position="1484"/>
        <end position="1512"/>
    </location>
</feature>
<dbReference type="SMART" id="SM00233">
    <property type="entry name" value="PH"/>
    <property type="match status" value="1"/>
</dbReference>
<dbReference type="InterPro" id="IPR001849">
    <property type="entry name" value="PH_domain"/>
</dbReference>
<feature type="region of interest" description="Disordered" evidence="2">
    <location>
        <begin position="456"/>
        <end position="522"/>
    </location>
</feature>